<keyword evidence="1" id="KW-0472">Membrane</keyword>
<feature type="transmembrane region" description="Helical" evidence="1">
    <location>
        <begin position="129"/>
        <end position="149"/>
    </location>
</feature>
<feature type="transmembrane region" description="Helical" evidence="1">
    <location>
        <begin position="246"/>
        <end position="271"/>
    </location>
</feature>
<feature type="transmembrane region" description="Helical" evidence="1">
    <location>
        <begin position="185"/>
        <end position="207"/>
    </location>
</feature>
<evidence type="ECO:0000313" key="3">
    <source>
        <dbReference type="Proteomes" id="UP000013827"/>
    </source>
</evidence>
<dbReference type="EnsemblProtists" id="EOD24196">
    <property type="protein sequence ID" value="EOD24196"/>
    <property type="gene ID" value="EMIHUDRAFT_238830"/>
</dbReference>
<dbReference type="RefSeq" id="XP_005776625.1">
    <property type="nucleotide sequence ID" value="XM_005776568.1"/>
</dbReference>
<keyword evidence="3" id="KW-1185">Reference proteome</keyword>
<dbReference type="KEGG" id="ehx:EMIHUDRAFT_238830"/>
<dbReference type="GeneID" id="17269740"/>
<keyword evidence="1" id="KW-1133">Transmembrane helix</keyword>
<reference evidence="2" key="2">
    <citation type="submission" date="2024-10" db="UniProtKB">
        <authorList>
            <consortium name="EnsemblProtists"/>
        </authorList>
    </citation>
    <scope>IDENTIFICATION</scope>
</reference>
<proteinExistence type="predicted"/>
<sequence>MLELASLVGQKPMELAGLEQHLRKLLFQTGAFTTAWSWVLVYYGTWHLLAGESPLQGQAGLGAHAEREGMLLLLAPYLAVSASAAVILTQLKAAPGPMTGAIVAAVEFFPSPIFTATLLAFLGRFSSGFALSIWNLGISWAVAFVVHLLPTTGCAGKVGDVVRKTVGFGLGVAWNNLFSRAAPEGYQIMASTIYLGIVVLLAAHLAAPEPRADATLRSRHAAMMCFASRVVCAFSLSGWLSKVMPLSGLLGDVCSLVLLLLLGAVLSGWLARADLEGGGPAWAEERAQKHDWGSCLLRVLIFDRWLSLATTVCALAASVVATNLITGSIDMLAAAAGICDAQTCNALSFLAFEGAAAAVVSYVLLQGISEIDDTPKEGELEPNLYQSGPVLSRSGLC</sequence>
<feature type="transmembrane region" description="Helical" evidence="1">
    <location>
        <begin position="69"/>
        <end position="89"/>
    </location>
</feature>
<dbReference type="PaxDb" id="2903-EOD24196"/>
<feature type="transmembrane region" description="Helical" evidence="1">
    <location>
        <begin position="219"/>
        <end position="240"/>
    </location>
</feature>
<organism evidence="2 3">
    <name type="scientific">Emiliania huxleyi (strain CCMP1516)</name>
    <dbReference type="NCBI Taxonomy" id="280463"/>
    <lineage>
        <taxon>Eukaryota</taxon>
        <taxon>Haptista</taxon>
        <taxon>Haptophyta</taxon>
        <taxon>Prymnesiophyceae</taxon>
        <taxon>Isochrysidales</taxon>
        <taxon>Noelaerhabdaceae</taxon>
        <taxon>Emiliania</taxon>
    </lineage>
</organism>
<evidence type="ECO:0000256" key="1">
    <source>
        <dbReference type="SAM" id="Phobius"/>
    </source>
</evidence>
<keyword evidence="1" id="KW-0812">Transmembrane</keyword>
<protein>
    <submittedName>
        <fullName evidence="2">Uncharacterized protein</fullName>
    </submittedName>
</protein>
<name>A0A0D3JL11_EMIH1</name>
<evidence type="ECO:0000313" key="2">
    <source>
        <dbReference type="EnsemblProtists" id="EOD24196"/>
    </source>
</evidence>
<dbReference type="AlphaFoldDB" id="A0A0D3JL11"/>
<reference evidence="3" key="1">
    <citation type="journal article" date="2013" name="Nature">
        <title>Pan genome of the phytoplankton Emiliania underpins its global distribution.</title>
        <authorList>
            <person name="Read B.A."/>
            <person name="Kegel J."/>
            <person name="Klute M.J."/>
            <person name="Kuo A."/>
            <person name="Lefebvre S.C."/>
            <person name="Maumus F."/>
            <person name="Mayer C."/>
            <person name="Miller J."/>
            <person name="Monier A."/>
            <person name="Salamov A."/>
            <person name="Young J."/>
            <person name="Aguilar M."/>
            <person name="Claverie J.M."/>
            <person name="Frickenhaus S."/>
            <person name="Gonzalez K."/>
            <person name="Herman E.K."/>
            <person name="Lin Y.C."/>
            <person name="Napier J."/>
            <person name="Ogata H."/>
            <person name="Sarno A.F."/>
            <person name="Shmutz J."/>
            <person name="Schroeder D."/>
            <person name="de Vargas C."/>
            <person name="Verret F."/>
            <person name="von Dassow P."/>
            <person name="Valentin K."/>
            <person name="Van de Peer Y."/>
            <person name="Wheeler G."/>
            <person name="Dacks J.B."/>
            <person name="Delwiche C.F."/>
            <person name="Dyhrman S.T."/>
            <person name="Glockner G."/>
            <person name="John U."/>
            <person name="Richards T."/>
            <person name="Worden A.Z."/>
            <person name="Zhang X."/>
            <person name="Grigoriev I.V."/>
            <person name="Allen A.E."/>
            <person name="Bidle K."/>
            <person name="Borodovsky M."/>
            <person name="Bowler C."/>
            <person name="Brownlee C."/>
            <person name="Cock J.M."/>
            <person name="Elias M."/>
            <person name="Gladyshev V.N."/>
            <person name="Groth M."/>
            <person name="Guda C."/>
            <person name="Hadaegh A."/>
            <person name="Iglesias-Rodriguez M.D."/>
            <person name="Jenkins J."/>
            <person name="Jones B.M."/>
            <person name="Lawson T."/>
            <person name="Leese F."/>
            <person name="Lindquist E."/>
            <person name="Lobanov A."/>
            <person name="Lomsadze A."/>
            <person name="Malik S.B."/>
            <person name="Marsh M.E."/>
            <person name="Mackinder L."/>
            <person name="Mock T."/>
            <person name="Mueller-Roeber B."/>
            <person name="Pagarete A."/>
            <person name="Parker M."/>
            <person name="Probert I."/>
            <person name="Quesneville H."/>
            <person name="Raines C."/>
            <person name="Rensing S.A."/>
            <person name="Riano-Pachon D.M."/>
            <person name="Richier S."/>
            <person name="Rokitta S."/>
            <person name="Shiraiwa Y."/>
            <person name="Soanes D.M."/>
            <person name="van der Giezen M."/>
            <person name="Wahlund T.M."/>
            <person name="Williams B."/>
            <person name="Wilson W."/>
            <person name="Wolfe G."/>
            <person name="Wurch L.L."/>
        </authorList>
    </citation>
    <scope>NUCLEOTIDE SEQUENCE</scope>
</reference>
<feature type="transmembrane region" description="Helical" evidence="1">
    <location>
        <begin position="25"/>
        <end position="49"/>
    </location>
</feature>
<feature type="transmembrane region" description="Helical" evidence="1">
    <location>
        <begin position="101"/>
        <end position="123"/>
    </location>
</feature>
<dbReference type="Proteomes" id="UP000013827">
    <property type="component" value="Unassembled WGS sequence"/>
</dbReference>
<dbReference type="HOGENOM" id="CLU_695273_0_0_1"/>
<accession>A0A0D3JL11</accession>
<feature type="transmembrane region" description="Helical" evidence="1">
    <location>
        <begin position="305"/>
        <end position="326"/>
    </location>
</feature>